<dbReference type="PANTHER" id="PTHR33121">
    <property type="entry name" value="CYCLIC DI-GMP PHOSPHODIESTERASE PDEF"/>
    <property type="match status" value="1"/>
</dbReference>
<organism evidence="2 3">
    <name type="scientific">Ferviditalea candida</name>
    <dbReference type="NCBI Taxonomy" id="3108399"/>
    <lineage>
        <taxon>Bacteria</taxon>
        <taxon>Bacillati</taxon>
        <taxon>Bacillota</taxon>
        <taxon>Bacilli</taxon>
        <taxon>Bacillales</taxon>
        <taxon>Paenibacillaceae</taxon>
        <taxon>Ferviditalea</taxon>
    </lineage>
</organism>
<dbReference type="InterPro" id="IPR035919">
    <property type="entry name" value="EAL_sf"/>
</dbReference>
<name>A0ABU5ZCP7_9BACL</name>
<dbReference type="RefSeq" id="WP_371752385.1">
    <property type="nucleotide sequence ID" value="NZ_JAYJLD010000001.1"/>
</dbReference>
<dbReference type="InterPro" id="IPR050706">
    <property type="entry name" value="Cyclic-di-GMP_PDE-like"/>
</dbReference>
<accession>A0ABU5ZCP7</accession>
<dbReference type="SUPFAM" id="SSF141868">
    <property type="entry name" value="EAL domain-like"/>
    <property type="match status" value="1"/>
</dbReference>
<dbReference type="CDD" id="cd01948">
    <property type="entry name" value="EAL"/>
    <property type="match status" value="1"/>
</dbReference>
<keyword evidence="3" id="KW-1185">Reference proteome</keyword>
<dbReference type="EMBL" id="JAYJLD010000001">
    <property type="protein sequence ID" value="MEB3100287.1"/>
    <property type="molecule type" value="Genomic_DNA"/>
</dbReference>
<reference evidence="2" key="1">
    <citation type="submission" date="2023-12" db="EMBL/GenBank/DDBJ databases">
        <title>Fervidustalea candida gen. nov., sp. nov., a novel member of the family Paenibacillaceae isolated from a geothermal area.</title>
        <authorList>
            <person name="Li W.-J."/>
            <person name="Jiao J.-Y."/>
            <person name="Chen Y."/>
        </authorList>
    </citation>
    <scope>NUCLEOTIDE SEQUENCE</scope>
    <source>
        <strain evidence="2">SYSU GA230002</strain>
    </source>
</reference>
<sequence length="107" mass="12275">MLAKSRISAFKHFRQHFRKADRAALVKIDRTFIEDVSTNEDTAAIVTALISMSRQLKIRSLAEGVETREQLEFLKSSGCDQIRGHFVSKSLPADQFENLLKRELERP</sequence>
<dbReference type="InterPro" id="IPR001633">
    <property type="entry name" value="EAL_dom"/>
</dbReference>
<feature type="domain" description="EAL" evidence="1">
    <location>
        <begin position="1"/>
        <end position="104"/>
    </location>
</feature>
<evidence type="ECO:0000259" key="1">
    <source>
        <dbReference type="PROSITE" id="PS50883"/>
    </source>
</evidence>
<dbReference type="Pfam" id="PF00563">
    <property type="entry name" value="EAL"/>
    <property type="match status" value="1"/>
</dbReference>
<comment type="caution">
    <text evidence="2">The sequence shown here is derived from an EMBL/GenBank/DDBJ whole genome shotgun (WGS) entry which is preliminary data.</text>
</comment>
<gene>
    <name evidence="2" type="ORF">VF724_01265</name>
</gene>
<dbReference type="PANTHER" id="PTHR33121:SF70">
    <property type="entry name" value="SIGNALING PROTEIN YKOW"/>
    <property type="match status" value="1"/>
</dbReference>
<evidence type="ECO:0000313" key="3">
    <source>
        <dbReference type="Proteomes" id="UP001310386"/>
    </source>
</evidence>
<dbReference type="PROSITE" id="PS50883">
    <property type="entry name" value="EAL"/>
    <property type="match status" value="1"/>
</dbReference>
<dbReference type="Gene3D" id="3.20.20.450">
    <property type="entry name" value="EAL domain"/>
    <property type="match status" value="1"/>
</dbReference>
<proteinExistence type="predicted"/>
<dbReference type="Proteomes" id="UP001310386">
    <property type="component" value="Unassembled WGS sequence"/>
</dbReference>
<evidence type="ECO:0000313" key="2">
    <source>
        <dbReference type="EMBL" id="MEB3100287.1"/>
    </source>
</evidence>
<protein>
    <submittedName>
        <fullName evidence="2">EAL domain-containing protein</fullName>
    </submittedName>
</protein>